<dbReference type="PANTHER" id="PTHR46558:SF11">
    <property type="entry name" value="HTH-TYPE TRANSCRIPTIONAL REGULATOR XRE"/>
    <property type="match status" value="1"/>
</dbReference>
<reference evidence="3 4" key="1">
    <citation type="submission" date="2018-06" db="EMBL/GenBank/DDBJ databases">
        <authorList>
            <consortium name="Pathogen Informatics"/>
            <person name="Doyle S."/>
        </authorList>
    </citation>
    <scope>NUCLEOTIDE SEQUENCE [LARGE SCALE GENOMIC DNA]</scope>
    <source>
        <strain evidence="3 4">NCTC9810</strain>
    </source>
</reference>
<dbReference type="PANTHER" id="PTHR46558">
    <property type="entry name" value="TRACRIPTIONAL REGULATORY PROTEIN-RELATED-RELATED"/>
    <property type="match status" value="1"/>
</dbReference>
<gene>
    <name evidence="3" type="ORF">NCTC9810_00064</name>
</gene>
<accession>A0A380WRW7</accession>
<evidence type="ECO:0000313" key="4">
    <source>
        <dbReference type="Proteomes" id="UP000255124"/>
    </source>
</evidence>
<dbReference type="SUPFAM" id="SSF47413">
    <property type="entry name" value="lambda repressor-like DNA-binding domains"/>
    <property type="match status" value="1"/>
</dbReference>
<dbReference type="PROSITE" id="PS50943">
    <property type="entry name" value="HTH_CROC1"/>
    <property type="match status" value="1"/>
</dbReference>
<sequence>MAFANKLRDLREAKNLTQEELANMCDVSLKTISRYEAGQSKPRYRKTYDALAEALDTSHDYLVTDEEDFVLSARERYGNAAGRDAEELVQGVIGLMAGGDLPEKDKKAILDAISEAYYIAKNENKKYGAGKRK</sequence>
<dbReference type="AlphaFoldDB" id="A0A380WRW7"/>
<dbReference type="OrthoDB" id="6315255at2"/>
<name>A0A380WRW7_9FIRM</name>
<dbReference type="EMBL" id="UFTA01000002">
    <property type="protein sequence ID" value="SUU91767.1"/>
    <property type="molecule type" value="Genomic_DNA"/>
</dbReference>
<feature type="domain" description="HTH cro/C1-type" evidence="2">
    <location>
        <begin position="7"/>
        <end position="62"/>
    </location>
</feature>
<evidence type="ECO:0000256" key="1">
    <source>
        <dbReference type="ARBA" id="ARBA00023125"/>
    </source>
</evidence>
<protein>
    <submittedName>
        <fullName evidence="3">Transcriptional repressor DicA</fullName>
    </submittedName>
</protein>
<proteinExistence type="predicted"/>
<evidence type="ECO:0000313" key="3">
    <source>
        <dbReference type="EMBL" id="SUU91767.1"/>
    </source>
</evidence>
<dbReference type="RefSeq" id="WP_115594778.1">
    <property type="nucleotide sequence ID" value="NZ_UFTA01000002.1"/>
</dbReference>
<dbReference type="Proteomes" id="UP000255124">
    <property type="component" value="Unassembled WGS sequence"/>
</dbReference>
<dbReference type="SMART" id="SM00530">
    <property type="entry name" value="HTH_XRE"/>
    <property type="match status" value="1"/>
</dbReference>
<evidence type="ECO:0000259" key="2">
    <source>
        <dbReference type="PROSITE" id="PS50943"/>
    </source>
</evidence>
<organism evidence="3 4">
    <name type="scientific">Anaerococcus octavius</name>
    <dbReference type="NCBI Taxonomy" id="54007"/>
    <lineage>
        <taxon>Bacteria</taxon>
        <taxon>Bacillati</taxon>
        <taxon>Bacillota</taxon>
        <taxon>Tissierellia</taxon>
        <taxon>Tissierellales</taxon>
        <taxon>Peptoniphilaceae</taxon>
        <taxon>Anaerococcus</taxon>
    </lineage>
</organism>
<dbReference type="Pfam" id="PF01381">
    <property type="entry name" value="HTH_3"/>
    <property type="match status" value="1"/>
</dbReference>
<dbReference type="GO" id="GO:0003677">
    <property type="term" value="F:DNA binding"/>
    <property type="evidence" value="ECO:0007669"/>
    <property type="project" value="UniProtKB-KW"/>
</dbReference>
<keyword evidence="1" id="KW-0238">DNA-binding</keyword>
<dbReference type="InterPro" id="IPR010982">
    <property type="entry name" value="Lambda_DNA-bd_dom_sf"/>
</dbReference>
<dbReference type="Gene3D" id="1.10.260.40">
    <property type="entry name" value="lambda repressor-like DNA-binding domains"/>
    <property type="match status" value="1"/>
</dbReference>
<dbReference type="InterPro" id="IPR001387">
    <property type="entry name" value="Cro/C1-type_HTH"/>
</dbReference>
<dbReference type="CDD" id="cd00093">
    <property type="entry name" value="HTH_XRE"/>
    <property type="match status" value="1"/>
</dbReference>